<accession>A0AAW1MP85</accession>
<evidence type="ECO:0000313" key="3">
    <source>
        <dbReference type="Proteomes" id="UP001458880"/>
    </source>
</evidence>
<feature type="region of interest" description="Disordered" evidence="1">
    <location>
        <begin position="74"/>
        <end position="106"/>
    </location>
</feature>
<comment type="caution">
    <text evidence="2">The sequence shown here is derived from an EMBL/GenBank/DDBJ whole genome shotgun (WGS) entry which is preliminary data.</text>
</comment>
<dbReference type="Proteomes" id="UP001458880">
    <property type="component" value="Unassembled WGS sequence"/>
</dbReference>
<evidence type="ECO:0000313" key="2">
    <source>
        <dbReference type="EMBL" id="KAK9747516.1"/>
    </source>
</evidence>
<protein>
    <recommendedName>
        <fullName evidence="4">Exophilin 5</fullName>
    </recommendedName>
</protein>
<dbReference type="EMBL" id="JASPKY010000030">
    <property type="protein sequence ID" value="KAK9747516.1"/>
    <property type="molecule type" value="Genomic_DNA"/>
</dbReference>
<feature type="compositionally biased region" description="Polar residues" evidence="1">
    <location>
        <begin position="74"/>
        <end position="86"/>
    </location>
</feature>
<reference evidence="2 3" key="1">
    <citation type="journal article" date="2024" name="BMC Genomics">
        <title>De novo assembly and annotation of Popillia japonica's genome with initial clues to its potential as an invasive pest.</title>
        <authorList>
            <person name="Cucini C."/>
            <person name="Boschi S."/>
            <person name="Funari R."/>
            <person name="Cardaioli E."/>
            <person name="Iannotti N."/>
            <person name="Marturano G."/>
            <person name="Paoli F."/>
            <person name="Bruttini M."/>
            <person name="Carapelli A."/>
            <person name="Frati F."/>
            <person name="Nardi F."/>
        </authorList>
    </citation>
    <scope>NUCLEOTIDE SEQUENCE [LARGE SCALE GENOMIC DNA]</scope>
    <source>
        <strain evidence="2">DMR45628</strain>
    </source>
</reference>
<proteinExistence type="predicted"/>
<keyword evidence="3" id="KW-1185">Reference proteome</keyword>
<organism evidence="2 3">
    <name type="scientific">Popillia japonica</name>
    <name type="common">Japanese beetle</name>
    <dbReference type="NCBI Taxonomy" id="7064"/>
    <lineage>
        <taxon>Eukaryota</taxon>
        <taxon>Metazoa</taxon>
        <taxon>Ecdysozoa</taxon>
        <taxon>Arthropoda</taxon>
        <taxon>Hexapoda</taxon>
        <taxon>Insecta</taxon>
        <taxon>Pterygota</taxon>
        <taxon>Neoptera</taxon>
        <taxon>Endopterygota</taxon>
        <taxon>Coleoptera</taxon>
        <taxon>Polyphaga</taxon>
        <taxon>Scarabaeiformia</taxon>
        <taxon>Scarabaeidae</taxon>
        <taxon>Rutelinae</taxon>
        <taxon>Popillia</taxon>
    </lineage>
</organism>
<dbReference type="AlphaFoldDB" id="A0AAW1MP85"/>
<evidence type="ECO:0000256" key="1">
    <source>
        <dbReference type="SAM" id="MobiDB-lite"/>
    </source>
</evidence>
<name>A0AAW1MP85_POPJA</name>
<evidence type="ECO:0008006" key="4">
    <source>
        <dbReference type="Google" id="ProtNLM"/>
    </source>
</evidence>
<sequence>MIRSMMIPTLKNETVECDNNSNLNIALESPNADIKNNILPTIPYTLRTGKNVNYGNDFPLDVDNFATTKPVSYFSSESSNKITSSYKDTDSSDPEDLSRQRLGYKTQRKPKFDGKNVAIKQSSRINSISIPKDDISLSICSDSEKSESVKDSVIPLVKKVNT</sequence>
<gene>
    <name evidence="2" type="ORF">QE152_g5289</name>
</gene>